<dbReference type="EMBL" id="KZ821228">
    <property type="protein sequence ID" value="PYH46316.1"/>
    <property type="molecule type" value="Genomic_DNA"/>
</dbReference>
<name>A0A318ZFJ4_9EURO</name>
<reference evidence="2 3" key="1">
    <citation type="submission" date="2016-12" db="EMBL/GenBank/DDBJ databases">
        <title>The genomes of Aspergillus section Nigri reveals drivers in fungal speciation.</title>
        <authorList>
            <consortium name="DOE Joint Genome Institute"/>
            <person name="Vesth T.C."/>
            <person name="Nybo J."/>
            <person name="Theobald S."/>
            <person name="Brandl J."/>
            <person name="Frisvad J.C."/>
            <person name="Nielsen K.F."/>
            <person name="Lyhne E.K."/>
            <person name="Kogle M.E."/>
            <person name="Kuo A."/>
            <person name="Riley R."/>
            <person name="Clum A."/>
            <person name="Nolan M."/>
            <person name="Lipzen A."/>
            <person name="Salamov A."/>
            <person name="Henrissat B."/>
            <person name="Wiebenga A."/>
            <person name="De Vries R.P."/>
            <person name="Grigoriev I.V."/>
            <person name="Mortensen U.H."/>
            <person name="Andersen M.R."/>
            <person name="Baker S.E."/>
        </authorList>
    </citation>
    <scope>NUCLEOTIDE SEQUENCE [LARGE SCALE GENOMIC DNA]</scope>
    <source>
        <strain evidence="2 3">JOP 1030-1</strain>
    </source>
</reference>
<gene>
    <name evidence="2" type="ORF">BP01DRAFT_365064</name>
</gene>
<dbReference type="RefSeq" id="XP_025432298.1">
    <property type="nucleotide sequence ID" value="XM_025576346.1"/>
</dbReference>
<dbReference type="OrthoDB" id="2143914at2759"/>
<dbReference type="Proteomes" id="UP000248349">
    <property type="component" value="Unassembled WGS sequence"/>
</dbReference>
<sequence>MPLCRNSFILASPNTRTRPPDKNKSLREAGAQYGTRWVIAAATRNRDQPIGSAGGTYVNNAAFSIFGGSKPTTIPSNRSNSYRDLSNIFGTITGTAIGDDVQYQIHGLFTILTSANVLSPGADGTTRTHYLSDANQLEWDIRQSLIDSWSGETNVNTSITDTSPQSTTSGSGSKSENTTPDVASGLVPTRNR</sequence>
<evidence type="ECO:0000256" key="1">
    <source>
        <dbReference type="SAM" id="MobiDB-lite"/>
    </source>
</evidence>
<feature type="compositionally biased region" description="Low complexity" evidence="1">
    <location>
        <begin position="160"/>
        <end position="179"/>
    </location>
</feature>
<dbReference type="STRING" id="1450539.A0A318ZFJ4"/>
<dbReference type="AlphaFoldDB" id="A0A318ZFJ4"/>
<dbReference type="GeneID" id="37077575"/>
<proteinExistence type="predicted"/>
<evidence type="ECO:0000313" key="3">
    <source>
        <dbReference type="Proteomes" id="UP000248349"/>
    </source>
</evidence>
<keyword evidence="3" id="KW-1185">Reference proteome</keyword>
<feature type="region of interest" description="Disordered" evidence="1">
    <location>
        <begin position="155"/>
        <end position="192"/>
    </location>
</feature>
<accession>A0A318ZFJ4</accession>
<evidence type="ECO:0000313" key="2">
    <source>
        <dbReference type="EMBL" id="PYH46316.1"/>
    </source>
</evidence>
<protein>
    <submittedName>
        <fullName evidence="2">Uncharacterized protein</fullName>
    </submittedName>
</protein>
<organism evidence="2 3">
    <name type="scientific">Aspergillus saccharolyticus JOP 1030-1</name>
    <dbReference type="NCBI Taxonomy" id="1450539"/>
    <lineage>
        <taxon>Eukaryota</taxon>
        <taxon>Fungi</taxon>
        <taxon>Dikarya</taxon>
        <taxon>Ascomycota</taxon>
        <taxon>Pezizomycotina</taxon>
        <taxon>Eurotiomycetes</taxon>
        <taxon>Eurotiomycetidae</taxon>
        <taxon>Eurotiales</taxon>
        <taxon>Aspergillaceae</taxon>
        <taxon>Aspergillus</taxon>
        <taxon>Aspergillus subgen. Circumdati</taxon>
    </lineage>
</organism>